<evidence type="ECO:0000313" key="1">
    <source>
        <dbReference type="EMBL" id="AHN97956.1"/>
    </source>
</evidence>
<accession>X2LJQ9</accession>
<dbReference type="AlphaFoldDB" id="X2LJQ9"/>
<sequence>MVVRLQAVFHQVRLDLRRSWLHRRERAALCRLGEVLATTGPIDTPDMRRWKQEIDAGLGRIESLTRESRCSLEADRADLAIVARWMAPVVMLRGICTRLVLRHAKAAARRELRPSCEALGELAASRSDAAAPVSRQVAGVRAELARVLAERERWVAPYGGSAIPAGAVRAGVEASGFGRAVAGQLRSHLLPKAPALVGLAVGWWIANTYTDSHLRSALRSIGIGSGGTRVVSSSTYEAMSFWLPLLAAALCAYAGERIGGFYGLVRHSREAAMTGDPEAIDRSA</sequence>
<protein>
    <submittedName>
        <fullName evidence="1">Kinesin-like protein</fullName>
    </submittedName>
</protein>
<reference evidence="1" key="1">
    <citation type="submission" date="2013-10" db="EMBL/GenBank/DDBJ databases">
        <title>Functional metagenomics reveals novel beta-galactosidases not predictable from gene sequences.</title>
        <authorList>
            <person name="Cheng J."/>
            <person name="Engel K."/>
            <person name="Romantsov T."/>
            <person name="Neufeld J.D."/>
            <person name="Rose D.R."/>
            <person name="Charles T.C."/>
        </authorList>
    </citation>
    <scope>NUCLEOTIDE SEQUENCE</scope>
</reference>
<dbReference type="EMBL" id="KF796606">
    <property type="protein sequence ID" value="AHN97956.1"/>
    <property type="molecule type" value="Genomic_DNA"/>
</dbReference>
<name>X2LJQ9_9BACT</name>
<organism evidence="1">
    <name type="scientific">uncultured bacterium lac160</name>
    <dbReference type="NCBI Taxonomy" id="1447241"/>
    <lineage>
        <taxon>Bacteria</taxon>
        <taxon>environmental samples</taxon>
    </lineage>
</organism>
<proteinExistence type="predicted"/>